<organism evidence="1 2">
    <name type="scientific">Marinibactrum halimedae</name>
    <dbReference type="NCBI Taxonomy" id="1444977"/>
    <lineage>
        <taxon>Bacteria</taxon>
        <taxon>Pseudomonadati</taxon>
        <taxon>Pseudomonadota</taxon>
        <taxon>Gammaproteobacteria</taxon>
        <taxon>Cellvibrionales</taxon>
        <taxon>Cellvibrionaceae</taxon>
        <taxon>Marinibactrum</taxon>
    </lineage>
</organism>
<proteinExistence type="predicted"/>
<reference evidence="1 2" key="1">
    <citation type="journal article" date="2014" name="Int. J. Syst. Evol. Microbiol.">
        <title>Complete genome sequence of Corynebacterium casei LMG S-19264T (=DSM 44701T), isolated from a smear-ripened cheese.</title>
        <authorList>
            <consortium name="US DOE Joint Genome Institute (JGI-PGF)"/>
            <person name="Walter F."/>
            <person name="Albersmeier A."/>
            <person name="Kalinowski J."/>
            <person name="Ruckert C."/>
        </authorList>
    </citation>
    <scope>NUCLEOTIDE SEQUENCE [LARGE SCALE GENOMIC DNA]</scope>
    <source>
        <strain evidence="1 2">NBRC 110095</strain>
    </source>
</reference>
<dbReference type="Proteomes" id="UP001156870">
    <property type="component" value="Unassembled WGS sequence"/>
</dbReference>
<keyword evidence="2" id="KW-1185">Reference proteome</keyword>
<evidence type="ECO:0000313" key="2">
    <source>
        <dbReference type="Proteomes" id="UP001156870"/>
    </source>
</evidence>
<sequence length="49" mass="5826">MIGTLVIIAMNNDDRELNHYMLEETRIREIQQVEPNERLDVVIRVFGLK</sequence>
<name>A0AA37T774_9GAMM</name>
<dbReference type="EMBL" id="BSPD01000042">
    <property type="protein sequence ID" value="GLS26293.1"/>
    <property type="molecule type" value="Genomic_DNA"/>
</dbReference>
<evidence type="ECO:0000313" key="1">
    <source>
        <dbReference type="EMBL" id="GLS26293.1"/>
    </source>
</evidence>
<gene>
    <name evidence="1" type="ORF">GCM10007877_20080</name>
</gene>
<comment type="caution">
    <text evidence="1">The sequence shown here is derived from an EMBL/GenBank/DDBJ whole genome shotgun (WGS) entry which is preliminary data.</text>
</comment>
<protein>
    <submittedName>
        <fullName evidence="1">Uncharacterized protein</fullName>
    </submittedName>
</protein>
<accession>A0AA37T774</accession>
<dbReference type="AlphaFoldDB" id="A0AA37T774"/>